<dbReference type="SMART" id="SM01086">
    <property type="entry name" value="ClpB_D2-small"/>
    <property type="match status" value="1"/>
</dbReference>
<accession>A0A5Q3QGH8</accession>
<evidence type="ECO:0000256" key="4">
    <source>
        <dbReference type="ARBA" id="ARBA00023186"/>
    </source>
</evidence>
<dbReference type="Pfam" id="PF07724">
    <property type="entry name" value="AAA_2"/>
    <property type="match status" value="1"/>
</dbReference>
<feature type="domain" description="AAA+ ATPase" evidence="5">
    <location>
        <begin position="517"/>
        <end position="666"/>
    </location>
</feature>
<keyword evidence="8" id="KW-1185">Reference proteome</keyword>
<evidence type="ECO:0000256" key="2">
    <source>
        <dbReference type="ARBA" id="ARBA00022741"/>
    </source>
</evidence>
<keyword evidence="1" id="KW-0677">Repeat</keyword>
<dbReference type="PRINTS" id="PR00300">
    <property type="entry name" value="CLPPROTEASEA"/>
</dbReference>
<dbReference type="Gene3D" id="3.40.50.300">
    <property type="entry name" value="P-loop containing nucleotide triphosphate hydrolases"/>
    <property type="match status" value="3"/>
</dbReference>
<dbReference type="Gene3D" id="1.10.1780.10">
    <property type="entry name" value="Clp, N-terminal domain"/>
    <property type="match status" value="1"/>
</dbReference>
<dbReference type="EMBL" id="CP045929">
    <property type="protein sequence ID" value="QGK69917.1"/>
    <property type="molecule type" value="Genomic_DNA"/>
</dbReference>
<dbReference type="InterPro" id="IPR050130">
    <property type="entry name" value="ClpA_ClpB"/>
</dbReference>
<evidence type="ECO:0000256" key="1">
    <source>
        <dbReference type="ARBA" id="ARBA00022737"/>
    </source>
</evidence>
<dbReference type="InterPro" id="IPR036628">
    <property type="entry name" value="Clp_N_dom_sf"/>
</dbReference>
<keyword evidence="2" id="KW-0547">Nucleotide-binding</keyword>
<reference evidence="8" key="1">
    <citation type="submission" date="2019-11" db="EMBL/GenBank/DDBJ databases">
        <title>The complete genome sequence of Saccharopolyspora sp. E2A.</title>
        <authorList>
            <person name="Zhang G."/>
        </authorList>
    </citation>
    <scope>NUCLEOTIDE SEQUENCE [LARGE SCALE GENOMIC DNA]</scope>
    <source>
        <strain evidence="8">E2A</strain>
    </source>
</reference>
<evidence type="ECO:0000259" key="6">
    <source>
        <dbReference type="SMART" id="SM01086"/>
    </source>
</evidence>
<keyword evidence="3" id="KW-0067">ATP-binding</keyword>
<evidence type="ECO:0000256" key="3">
    <source>
        <dbReference type="ARBA" id="ARBA00022840"/>
    </source>
</evidence>
<dbReference type="InterPro" id="IPR041546">
    <property type="entry name" value="ClpA/ClpB_AAA_lid"/>
</dbReference>
<dbReference type="InterPro" id="IPR003593">
    <property type="entry name" value="AAA+_ATPase"/>
</dbReference>
<keyword evidence="4" id="KW-0143">Chaperone</keyword>
<dbReference type="Pfam" id="PF17871">
    <property type="entry name" value="AAA_lid_9"/>
    <property type="match status" value="1"/>
</dbReference>
<dbReference type="GO" id="GO:0016887">
    <property type="term" value="F:ATP hydrolysis activity"/>
    <property type="evidence" value="ECO:0007669"/>
    <property type="project" value="InterPro"/>
</dbReference>
<dbReference type="KEGG" id="sace:GIY23_10645"/>
<dbReference type="InterPro" id="IPR019489">
    <property type="entry name" value="Clp_ATPase_C"/>
</dbReference>
<dbReference type="SUPFAM" id="SSF52540">
    <property type="entry name" value="P-loop containing nucleoside triphosphate hydrolases"/>
    <property type="match status" value="2"/>
</dbReference>
<dbReference type="InterPro" id="IPR027417">
    <property type="entry name" value="P-loop_NTPase"/>
</dbReference>
<dbReference type="PANTHER" id="PTHR11638">
    <property type="entry name" value="ATP-DEPENDENT CLP PROTEASE"/>
    <property type="match status" value="1"/>
</dbReference>
<dbReference type="InterPro" id="IPR001270">
    <property type="entry name" value="ClpA/B"/>
</dbReference>
<dbReference type="SMART" id="SM00382">
    <property type="entry name" value="AAA"/>
    <property type="match status" value="2"/>
</dbReference>
<dbReference type="GO" id="GO:0005737">
    <property type="term" value="C:cytoplasm"/>
    <property type="evidence" value="ECO:0007669"/>
    <property type="project" value="TreeGrafter"/>
</dbReference>
<feature type="domain" description="Clp ATPase C-terminal" evidence="6">
    <location>
        <begin position="684"/>
        <end position="773"/>
    </location>
</feature>
<dbReference type="InterPro" id="IPR003959">
    <property type="entry name" value="ATPase_AAA_core"/>
</dbReference>
<dbReference type="Pfam" id="PF10431">
    <property type="entry name" value="ClpB_D2-small"/>
    <property type="match status" value="1"/>
</dbReference>
<dbReference type="Proteomes" id="UP000371041">
    <property type="component" value="Chromosome"/>
</dbReference>
<dbReference type="GO" id="GO:0034605">
    <property type="term" value="P:cellular response to heat"/>
    <property type="evidence" value="ECO:0007669"/>
    <property type="project" value="TreeGrafter"/>
</dbReference>
<gene>
    <name evidence="7" type="ORF">GIY23_10645</name>
</gene>
<feature type="domain" description="AAA+ ATPase" evidence="5">
    <location>
        <begin position="232"/>
        <end position="376"/>
    </location>
</feature>
<dbReference type="FunFam" id="3.40.50.300:FF:000025">
    <property type="entry name" value="ATP-dependent Clp protease subunit"/>
    <property type="match status" value="1"/>
</dbReference>
<dbReference type="Gene3D" id="1.10.8.60">
    <property type="match status" value="1"/>
</dbReference>
<dbReference type="Pfam" id="PF02861">
    <property type="entry name" value="Clp_N"/>
    <property type="match status" value="1"/>
</dbReference>
<dbReference type="AlphaFoldDB" id="A0A5Q3QGH8"/>
<evidence type="ECO:0000313" key="8">
    <source>
        <dbReference type="Proteomes" id="UP000371041"/>
    </source>
</evidence>
<dbReference type="PANTHER" id="PTHR11638:SF18">
    <property type="entry name" value="HEAT SHOCK PROTEIN 104"/>
    <property type="match status" value="1"/>
</dbReference>
<dbReference type="InterPro" id="IPR004176">
    <property type="entry name" value="Clp_R_N"/>
</dbReference>
<proteinExistence type="predicted"/>
<sequence>MNRGTGEDTGAFDSLLSQWFDSAHGAASAPAVTEWSTGVGTVLDATVHEVLAHAVRATVQWRSGELDSTHMLWAMTRVPATAALLTESGVVVSDLAAALSSTAESDVSFTPWSVGREPRLSAAARRALVGAHRQAQEERVGTVAARHLLLGVATDAESVAGRALARAIENSDPSGQHHVAVAWSGEHGTSATPRLDEFGLDLTELARAGELDPVVGRDEEMDQALEVLGRRGKNNPVFVGDPGVGKTAIVEGLAQRIVDGSVGPLAGRRLVSLDLAGMVAGAKFRGEFEQRFREVLAEARRGRDEIVLFLDEIHSLVGAGAGESSMDAATLLKPALARGEICLLGATTQEEYRRYVEKDPALARRFQTIAVPEPSVEDTVPVLRRARVGFERHHRVRVADEAVRAAAELSDRYVTDRFLPDKAVDLLDQACSRVRLRQTGTESEEGSPPPVSGEDVAEVVSRRTGIPVADLTVTERVRLLKLERELQTSVIGQDAAVRSVAEAVRRARAGLGDPERPIGSFLFLGPTGVGKTELARALARSLFGDTDRMIRFDMGEFQDKHTVSRLVGAPPGYVGYEEAGQLTERVRRTPYSVLLFDEVEKAHPDVFHTLLQVLDAGRLTDAQGRHVDFSNTVVIMTSNLGASQLARPGLSTAEATMAVWEELRGFFRPEFLNRIDDVTVFRALQLPELVEITGLLLERTAAALLAKGVRMDVGERAVEWLAERGHDPEFGARPLRRVIQRELDNRLAALVLEGSLVAGHTAHIEVHGDELTVRVSSVWEPAPAGRHAAHERATTEAVH</sequence>
<evidence type="ECO:0000313" key="7">
    <source>
        <dbReference type="EMBL" id="QGK69917.1"/>
    </source>
</evidence>
<organism evidence="7 8">
    <name type="scientific">Allosaccharopolyspora coralli</name>
    <dbReference type="NCBI Taxonomy" id="2665642"/>
    <lineage>
        <taxon>Bacteria</taxon>
        <taxon>Bacillati</taxon>
        <taxon>Actinomycetota</taxon>
        <taxon>Actinomycetes</taxon>
        <taxon>Pseudonocardiales</taxon>
        <taxon>Pseudonocardiaceae</taxon>
        <taxon>Allosaccharopolyspora</taxon>
    </lineage>
</organism>
<dbReference type="SUPFAM" id="SSF81923">
    <property type="entry name" value="Double Clp-N motif"/>
    <property type="match status" value="1"/>
</dbReference>
<protein>
    <submittedName>
        <fullName evidence="7">AAA domain-containing protein</fullName>
    </submittedName>
</protein>
<dbReference type="CDD" id="cd19499">
    <property type="entry name" value="RecA-like_ClpB_Hsp104-like"/>
    <property type="match status" value="1"/>
</dbReference>
<evidence type="ECO:0000259" key="5">
    <source>
        <dbReference type="SMART" id="SM00382"/>
    </source>
</evidence>
<dbReference type="Pfam" id="PF00004">
    <property type="entry name" value="AAA"/>
    <property type="match status" value="1"/>
</dbReference>
<dbReference type="GO" id="GO:0005524">
    <property type="term" value="F:ATP binding"/>
    <property type="evidence" value="ECO:0007669"/>
    <property type="project" value="UniProtKB-KW"/>
</dbReference>
<dbReference type="RefSeq" id="WP_154076510.1">
    <property type="nucleotide sequence ID" value="NZ_CP045929.1"/>
</dbReference>
<name>A0A5Q3QGH8_9PSEU</name>
<dbReference type="CDD" id="cd00009">
    <property type="entry name" value="AAA"/>
    <property type="match status" value="1"/>
</dbReference>